<dbReference type="AlphaFoldDB" id="E1YLL2"/>
<dbReference type="PIRSF" id="PIRSF018688">
    <property type="entry name" value="UCP018688"/>
    <property type="match status" value="1"/>
</dbReference>
<dbReference type="EMBL" id="FR695877">
    <property type="protein sequence ID" value="CBX30995.1"/>
    <property type="molecule type" value="Genomic_DNA"/>
</dbReference>
<gene>
    <name evidence="2" type="ORF">N47_E45070</name>
</gene>
<protein>
    <recommendedName>
        <fullName evidence="1">Phosphatidylglycerol lysyltransferase C-terminal domain-containing protein</fullName>
    </recommendedName>
</protein>
<name>E1YLL2_9BACT</name>
<evidence type="ECO:0000313" key="2">
    <source>
        <dbReference type="EMBL" id="CBX30995.1"/>
    </source>
</evidence>
<dbReference type="Gene3D" id="3.40.630.30">
    <property type="match status" value="1"/>
</dbReference>
<dbReference type="PANTHER" id="PTHR41373:SF1">
    <property type="entry name" value="PHOSPHATIDYLGLYCEROL LYSYLTRANSFERASE C-TERMINAL DOMAIN-CONTAINING PROTEIN"/>
    <property type="match status" value="1"/>
</dbReference>
<feature type="domain" description="Phosphatidylglycerol lysyltransferase C-terminal" evidence="1">
    <location>
        <begin position="24"/>
        <end position="290"/>
    </location>
</feature>
<dbReference type="InterPro" id="IPR024320">
    <property type="entry name" value="LPG_synthase_C"/>
</dbReference>
<organism evidence="2">
    <name type="scientific">uncultured Desulfobacterium sp</name>
    <dbReference type="NCBI Taxonomy" id="201089"/>
    <lineage>
        <taxon>Bacteria</taxon>
        <taxon>Pseudomonadati</taxon>
        <taxon>Thermodesulfobacteriota</taxon>
        <taxon>Desulfobacteria</taxon>
        <taxon>Desulfobacterales</taxon>
        <taxon>Desulfobacteriaceae</taxon>
        <taxon>Desulfobacterium</taxon>
        <taxon>environmental samples</taxon>
    </lineage>
</organism>
<dbReference type="PANTHER" id="PTHR41373">
    <property type="entry name" value="DUF2156 DOMAIN-CONTAINING PROTEIN"/>
    <property type="match status" value="1"/>
</dbReference>
<evidence type="ECO:0000259" key="1">
    <source>
        <dbReference type="Pfam" id="PF09924"/>
    </source>
</evidence>
<dbReference type="Pfam" id="PF09924">
    <property type="entry name" value="LPG_synthase_C"/>
    <property type="match status" value="1"/>
</dbReference>
<dbReference type="InterPro" id="IPR016732">
    <property type="entry name" value="UCP018688"/>
</dbReference>
<accession>E1YLL2</accession>
<dbReference type="InterPro" id="IPR016181">
    <property type="entry name" value="Acyl_CoA_acyltransferase"/>
</dbReference>
<dbReference type="SUPFAM" id="SSF55729">
    <property type="entry name" value="Acyl-CoA N-acyltransferases (Nat)"/>
    <property type="match status" value="2"/>
</dbReference>
<reference evidence="2" key="1">
    <citation type="journal article" date="2011" name="Environ. Microbiol.">
        <title>Genomic insights into the metabolic potential of the polycyclic aromatic hydrocarbon degrading sulfate-reducing Deltaproteobacterium N47.</title>
        <authorList>
            <person name="Bergmann F."/>
            <person name="Selesi D."/>
            <person name="Weinmaier T."/>
            <person name="Tischler P."/>
            <person name="Rattei T."/>
            <person name="Meckenstock R.U."/>
        </authorList>
    </citation>
    <scope>NUCLEOTIDE SEQUENCE</scope>
</reference>
<sequence>MSLLFKPVSIEIQNDYLRFFHKCSQKASDYSFVNIWGWADEYGIELARDKNLIWIRQTRPEIVYWAPVGDWENADWEKIIETDITGYSVFIRVPETLANIWKNCAIRHMDIKEARGHWDYLYSVKDLVELKGNRFHKKKNLFSQFIKSYNHEYIPLTPDIIEQAVSMQADWCTWRDCEATETLSSENRVIEKILKVWEKLYGLKGGALKVDGKFVAYTVAESIADDTLLIHFEKANQEYKGAYQAINRVFLEKNGKGYEKVNREQDLDDESLRKAKLSYNPLDYIKKYRVVIS</sequence>
<proteinExistence type="predicted"/>